<comment type="caution">
    <text evidence="3">The sequence shown here is derived from an EMBL/GenBank/DDBJ whole genome shotgun (WGS) entry which is preliminary data.</text>
</comment>
<evidence type="ECO:0000256" key="1">
    <source>
        <dbReference type="SAM" id="MobiDB-lite"/>
    </source>
</evidence>
<sequence>MCIKILSRIKMLSFNVFTLMAVLTIGYISSVDSQSVVCPAVRTSSGWLDLFPLPCRKHSECRVMSNQHLCCNGFCTKGVKGAIQQQRLTTITASVAAPSIASTSSSTSTSTTSSTTSTTTTTTTTTSAPSTTSSTTTTTTTTTTTPRPTTTTTTTEAPRPFLQLLPLQIPQIQIPQATTQVSAPVKTSKTQKLVCPKSGQVPVLLFPIPCEKNSQCRATSGPDQVCCEGRCVKGVPAPRPTSAPKTHQPLLGVIPRECPSAPLGELLFEVQTCKADSDCWPRICCPDGTRSYCRTARARLDLVPVANQIDGPVRMLEQYLQCTPPPQYDLFPQKCSSSVDCFPNLCCAEGGKKHCRPPQRSLLALLAGVGQRVGSTLGNLRQAQANAN</sequence>
<feature type="transmembrane region" description="Helical" evidence="2">
    <location>
        <begin position="12"/>
        <end position="29"/>
    </location>
</feature>
<proteinExistence type="predicted"/>
<evidence type="ECO:0000313" key="3">
    <source>
        <dbReference type="EMBL" id="KAJ8723872.1"/>
    </source>
</evidence>
<reference evidence="3" key="1">
    <citation type="submission" date="2023-03" db="EMBL/GenBank/DDBJ databases">
        <title>Chromosome-level genomes of two armyworms, Mythimna separata and Mythimna loreyi, provide insights into the biosynthesis and reception of sex pheromones.</title>
        <authorList>
            <person name="Zhao H."/>
        </authorList>
    </citation>
    <scope>NUCLEOTIDE SEQUENCE</scope>
    <source>
        <strain evidence="3">BeijingLab</strain>
        <tissue evidence="3">Pupa</tissue>
    </source>
</reference>
<keyword evidence="4" id="KW-1185">Reference proteome</keyword>
<keyword evidence="2" id="KW-0812">Transmembrane</keyword>
<name>A0AAD8DUD0_MYTSE</name>
<keyword evidence="2" id="KW-0472">Membrane</keyword>
<organism evidence="3 4">
    <name type="scientific">Mythimna separata</name>
    <name type="common">Oriental armyworm</name>
    <name type="synonym">Pseudaletia separata</name>
    <dbReference type="NCBI Taxonomy" id="271217"/>
    <lineage>
        <taxon>Eukaryota</taxon>
        <taxon>Metazoa</taxon>
        <taxon>Ecdysozoa</taxon>
        <taxon>Arthropoda</taxon>
        <taxon>Hexapoda</taxon>
        <taxon>Insecta</taxon>
        <taxon>Pterygota</taxon>
        <taxon>Neoptera</taxon>
        <taxon>Endopterygota</taxon>
        <taxon>Lepidoptera</taxon>
        <taxon>Glossata</taxon>
        <taxon>Ditrysia</taxon>
        <taxon>Noctuoidea</taxon>
        <taxon>Noctuidae</taxon>
        <taxon>Noctuinae</taxon>
        <taxon>Hadenini</taxon>
        <taxon>Mythimna</taxon>
    </lineage>
</organism>
<dbReference type="AlphaFoldDB" id="A0AAD8DUD0"/>
<keyword evidence="2" id="KW-1133">Transmembrane helix</keyword>
<accession>A0AAD8DUD0</accession>
<evidence type="ECO:0000313" key="4">
    <source>
        <dbReference type="Proteomes" id="UP001231518"/>
    </source>
</evidence>
<gene>
    <name evidence="3" type="ORF">PYW07_007852</name>
</gene>
<dbReference type="Proteomes" id="UP001231518">
    <property type="component" value="Chromosome 20"/>
</dbReference>
<evidence type="ECO:0000256" key="2">
    <source>
        <dbReference type="SAM" id="Phobius"/>
    </source>
</evidence>
<feature type="region of interest" description="Disordered" evidence="1">
    <location>
        <begin position="102"/>
        <end position="160"/>
    </location>
</feature>
<protein>
    <submittedName>
        <fullName evidence="3">Uncharacterized protein</fullName>
    </submittedName>
</protein>
<feature type="compositionally biased region" description="Low complexity" evidence="1">
    <location>
        <begin position="102"/>
        <end position="155"/>
    </location>
</feature>
<dbReference type="EMBL" id="JARGEI010000011">
    <property type="protein sequence ID" value="KAJ8723872.1"/>
    <property type="molecule type" value="Genomic_DNA"/>
</dbReference>